<dbReference type="PROSITE" id="PS51257">
    <property type="entry name" value="PROKAR_LIPOPROTEIN"/>
    <property type="match status" value="1"/>
</dbReference>
<dbReference type="EMBL" id="BQKC01000001">
    <property type="protein sequence ID" value="GJM55840.1"/>
    <property type="molecule type" value="Genomic_DNA"/>
</dbReference>
<sequence>MTGRAARLLREERGQAVVELACVVPVVLACALVAVNLGVYIERCARFDRVAPDMVLAHGIAPADEQDASSAVRQVREAVEEAMGDPGLEVDVRVERLDPEEDGLLPALSPGRVRFVCSMGFRPRPSTFSVAGAVWTAPALLVHERSLVVDIGTLAGGV</sequence>
<evidence type="ECO:0000256" key="1">
    <source>
        <dbReference type="SAM" id="Phobius"/>
    </source>
</evidence>
<dbReference type="AlphaFoldDB" id="A0AAV5B5P9"/>
<gene>
    <name evidence="2" type="ORF">ATOP_14950</name>
</gene>
<keyword evidence="1" id="KW-0472">Membrane</keyword>
<proteinExistence type="predicted"/>
<evidence type="ECO:0008006" key="4">
    <source>
        <dbReference type="Google" id="ProtNLM"/>
    </source>
</evidence>
<feature type="transmembrane region" description="Helical" evidence="1">
    <location>
        <begin position="20"/>
        <end position="41"/>
    </location>
</feature>
<reference evidence="2" key="1">
    <citation type="journal article" date="2022" name="Int. J. Syst. Evol. Microbiol.">
        <title>Granulimonas faecalis gen. nov., sp. nov., and Leptogranulimonas caecicola gen. nov., sp. nov., novel lactate-producing Atopobiaceae bacteria isolated from mouse intestines, and an emended description of the family Atopobiaceae.</title>
        <authorList>
            <person name="Morinaga K."/>
            <person name="Kusada H."/>
            <person name="Sakamoto S."/>
            <person name="Murakami T."/>
            <person name="Toyoda A."/>
            <person name="Mori H."/>
            <person name="Meng X.Y."/>
            <person name="Takashino M."/>
            <person name="Murotomi K."/>
            <person name="Tamaki H."/>
        </authorList>
    </citation>
    <scope>NUCLEOTIDE SEQUENCE</scope>
    <source>
        <strain evidence="2">OPF53</strain>
    </source>
</reference>
<evidence type="ECO:0000313" key="3">
    <source>
        <dbReference type="Proteomes" id="UP001055025"/>
    </source>
</evidence>
<accession>A0AAV5B5P9</accession>
<name>A0AAV5B5P9_9ACTN</name>
<keyword evidence="1" id="KW-1133">Transmembrane helix</keyword>
<keyword evidence="3" id="KW-1185">Reference proteome</keyword>
<evidence type="ECO:0000313" key="2">
    <source>
        <dbReference type="EMBL" id="GJM55840.1"/>
    </source>
</evidence>
<dbReference type="Proteomes" id="UP001055025">
    <property type="component" value="Unassembled WGS sequence"/>
</dbReference>
<organism evidence="2 3">
    <name type="scientific">Granulimonas faecalis</name>
    <dbReference type="NCBI Taxonomy" id="2894155"/>
    <lineage>
        <taxon>Bacteria</taxon>
        <taxon>Bacillati</taxon>
        <taxon>Actinomycetota</taxon>
        <taxon>Coriobacteriia</taxon>
        <taxon>Coriobacteriales</taxon>
        <taxon>Kribbibacteriaceae</taxon>
        <taxon>Granulimonas</taxon>
    </lineage>
</organism>
<comment type="caution">
    <text evidence="2">The sequence shown here is derived from an EMBL/GenBank/DDBJ whole genome shotgun (WGS) entry which is preliminary data.</text>
</comment>
<dbReference type="RefSeq" id="WP_135978315.1">
    <property type="nucleotide sequence ID" value="NZ_BQKC01000001.1"/>
</dbReference>
<keyword evidence="1" id="KW-0812">Transmembrane</keyword>
<protein>
    <recommendedName>
        <fullName evidence="4">TadE-like protein</fullName>
    </recommendedName>
</protein>